<evidence type="ECO:0000313" key="1">
    <source>
        <dbReference type="EMBL" id="KAF2182511.1"/>
    </source>
</evidence>
<sequence length="189" mass="21525">MNEYESGKGYSNFNYPWQQSAVAAGSRPRPQSSNLLYRALDHFQPIVLPSRYDFALRILFLVYHLTTSLICPSKNSVLEPMYSPDFVLSPSISFLENLTICTRNFVGRFHIMIRGQIPGLRTRFLSILPRVESLVHSSSPLKTVLLCYFLCLLQKELLQLGWDTDGPWDRAIFHSGRCQSGTSSSVMKN</sequence>
<reference evidence="1" key="1">
    <citation type="journal article" date="2020" name="Stud. Mycol.">
        <title>101 Dothideomycetes genomes: a test case for predicting lifestyles and emergence of pathogens.</title>
        <authorList>
            <person name="Haridas S."/>
            <person name="Albert R."/>
            <person name="Binder M."/>
            <person name="Bloem J."/>
            <person name="Labutti K."/>
            <person name="Salamov A."/>
            <person name="Andreopoulos B."/>
            <person name="Baker S."/>
            <person name="Barry K."/>
            <person name="Bills G."/>
            <person name="Bluhm B."/>
            <person name="Cannon C."/>
            <person name="Castanera R."/>
            <person name="Culley D."/>
            <person name="Daum C."/>
            <person name="Ezra D."/>
            <person name="Gonzalez J."/>
            <person name="Henrissat B."/>
            <person name="Kuo A."/>
            <person name="Liang C."/>
            <person name="Lipzen A."/>
            <person name="Lutzoni F."/>
            <person name="Magnuson J."/>
            <person name="Mondo S."/>
            <person name="Nolan M."/>
            <person name="Ohm R."/>
            <person name="Pangilinan J."/>
            <person name="Park H.-J."/>
            <person name="Ramirez L."/>
            <person name="Alfaro M."/>
            <person name="Sun H."/>
            <person name="Tritt A."/>
            <person name="Yoshinaga Y."/>
            <person name="Zwiers L.-H."/>
            <person name="Turgeon B."/>
            <person name="Goodwin S."/>
            <person name="Spatafora J."/>
            <person name="Crous P."/>
            <person name="Grigoriev I."/>
        </authorList>
    </citation>
    <scope>NUCLEOTIDE SEQUENCE</scope>
    <source>
        <strain evidence="1">CBS 207.26</strain>
    </source>
</reference>
<dbReference type="AlphaFoldDB" id="A0A6A6DSE5"/>
<proteinExistence type="predicted"/>
<dbReference type="Proteomes" id="UP000800200">
    <property type="component" value="Unassembled WGS sequence"/>
</dbReference>
<keyword evidence="2" id="KW-1185">Reference proteome</keyword>
<dbReference type="EMBL" id="ML994647">
    <property type="protein sequence ID" value="KAF2182511.1"/>
    <property type="molecule type" value="Genomic_DNA"/>
</dbReference>
<gene>
    <name evidence="1" type="ORF">K469DRAFT_223575</name>
</gene>
<accession>A0A6A6DSE5</accession>
<protein>
    <submittedName>
        <fullName evidence="1">Uncharacterized protein</fullName>
    </submittedName>
</protein>
<organism evidence="1 2">
    <name type="scientific">Zopfia rhizophila CBS 207.26</name>
    <dbReference type="NCBI Taxonomy" id="1314779"/>
    <lineage>
        <taxon>Eukaryota</taxon>
        <taxon>Fungi</taxon>
        <taxon>Dikarya</taxon>
        <taxon>Ascomycota</taxon>
        <taxon>Pezizomycotina</taxon>
        <taxon>Dothideomycetes</taxon>
        <taxon>Dothideomycetes incertae sedis</taxon>
        <taxon>Zopfiaceae</taxon>
        <taxon>Zopfia</taxon>
    </lineage>
</organism>
<name>A0A6A6DSE5_9PEZI</name>
<evidence type="ECO:0000313" key="2">
    <source>
        <dbReference type="Proteomes" id="UP000800200"/>
    </source>
</evidence>